<sequence>MTAAKPQTIKNIPLAQIFRNPAQPREFFDPEYVAELAESITKFGLQQPITVRDISPAPADGVKVKPAYEIVMGETRWRAHDLAGMDRIKAIVLNDEGMSTIDLFKLSLSENLNRRDMTPLEEARAFQRILDEEPGATVEAVAAEFGKTKQFVTLRIKLLDLTPAVAKQVELGTIGTGAAVVIAGLSHANQQALLRKWAKGELPSENELLHFAYALREQQNQVFALIMEDMTPEQAEERRAERTARRTTLDRIERVRALLEDIAREEPMKLALSLEGEIGARLEQLDRVAKSVQDARFQLRQAKAHAEARFMALNPDATSGPVEPEQDAEEVDVEAAVTEAAEAVVAEAAANIEAQADAEADIAEDEEQTAA</sequence>
<evidence type="ECO:0000259" key="3">
    <source>
        <dbReference type="SMART" id="SM00470"/>
    </source>
</evidence>
<reference evidence="4 5" key="1">
    <citation type="submission" date="2024-09" db="EMBL/GenBank/DDBJ databases">
        <authorList>
            <person name="Lee S.D."/>
        </authorList>
    </citation>
    <scope>NUCLEOTIDE SEQUENCE [LARGE SCALE GENOMIC DNA]</scope>
    <source>
        <strain evidence="4 5">N8-3</strain>
    </source>
</reference>
<dbReference type="PANTHER" id="PTHR33375">
    <property type="entry name" value="CHROMOSOME-PARTITIONING PROTEIN PARB-RELATED"/>
    <property type="match status" value="1"/>
</dbReference>
<evidence type="ECO:0000256" key="2">
    <source>
        <dbReference type="ARBA" id="ARBA00022829"/>
    </source>
</evidence>
<dbReference type="InterPro" id="IPR003115">
    <property type="entry name" value="ParB_N"/>
</dbReference>
<gene>
    <name evidence="4" type="ORF">ACEZDE_26060</name>
</gene>
<dbReference type="RefSeq" id="WP_380540613.1">
    <property type="nucleotide sequence ID" value="NZ_JBHFAB010000023.1"/>
</dbReference>
<name>A0ABV6W254_9ACTN</name>
<evidence type="ECO:0000313" key="4">
    <source>
        <dbReference type="EMBL" id="MFC1420076.1"/>
    </source>
</evidence>
<dbReference type="PANTHER" id="PTHR33375:SF1">
    <property type="entry name" value="CHROMOSOME-PARTITIONING PROTEIN PARB-RELATED"/>
    <property type="match status" value="1"/>
</dbReference>
<dbReference type="SUPFAM" id="SSF110849">
    <property type="entry name" value="ParB/Sulfiredoxin"/>
    <property type="match status" value="1"/>
</dbReference>
<dbReference type="EMBL" id="JBHFAB010000023">
    <property type="protein sequence ID" value="MFC1420076.1"/>
    <property type="molecule type" value="Genomic_DNA"/>
</dbReference>
<accession>A0ABV6W254</accession>
<comment type="caution">
    <text evidence="4">The sequence shown here is derived from an EMBL/GenBank/DDBJ whole genome shotgun (WGS) entry which is preliminary data.</text>
</comment>
<evidence type="ECO:0000256" key="1">
    <source>
        <dbReference type="ARBA" id="ARBA00006295"/>
    </source>
</evidence>
<keyword evidence="5" id="KW-1185">Reference proteome</keyword>
<dbReference type="SMART" id="SM00470">
    <property type="entry name" value="ParB"/>
    <property type="match status" value="1"/>
</dbReference>
<dbReference type="Pfam" id="PF02195">
    <property type="entry name" value="ParB_N"/>
    <property type="match status" value="1"/>
</dbReference>
<dbReference type="InterPro" id="IPR036086">
    <property type="entry name" value="ParB/Sulfiredoxin_sf"/>
</dbReference>
<dbReference type="InterPro" id="IPR050336">
    <property type="entry name" value="Chromosome_partition/occlusion"/>
</dbReference>
<organism evidence="4 5">
    <name type="scientific">Streptacidiphilus cavernicola</name>
    <dbReference type="NCBI Taxonomy" id="3342716"/>
    <lineage>
        <taxon>Bacteria</taxon>
        <taxon>Bacillati</taxon>
        <taxon>Actinomycetota</taxon>
        <taxon>Actinomycetes</taxon>
        <taxon>Kitasatosporales</taxon>
        <taxon>Streptomycetaceae</taxon>
        <taxon>Streptacidiphilus</taxon>
    </lineage>
</organism>
<dbReference type="Proteomes" id="UP001592531">
    <property type="component" value="Unassembled WGS sequence"/>
</dbReference>
<feature type="domain" description="ParB-like N-terminal" evidence="3">
    <location>
        <begin position="10"/>
        <end position="112"/>
    </location>
</feature>
<dbReference type="InterPro" id="IPR004437">
    <property type="entry name" value="ParB/RepB/Spo0J"/>
</dbReference>
<comment type="similarity">
    <text evidence="1">Belongs to the ParB family.</text>
</comment>
<dbReference type="SUPFAM" id="SSF109709">
    <property type="entry name" value="KorB DNA-binding domain-like"/>
    <property type="match status" value="1"/>
</dbReference>
<dbReference type="NCBIfam" id="TIGR00180">
    <property type="entry name" value="parB_part"/>
    <property type="match status" value="1"/>
</dbReference>
<dbReference type="InterPro" id="IPR041468">
    <property type="entry name" value="HTH_ParB/Spo0J"/>
</dbReference>
<dbReference type="Gene3D" id="3.90.1530.30">
    <property type="match status" value="1"/>
</dbReference>
<protein>
    <submittedName>
        <fullName evidence="4">ParB/RepB/Spo0J family partition protein</fullName>
    </submittedName>
</protein>
<dbReference type="Pfam" id="PF17762">
    <property type="entry name" value="HTH_ParB"/>
    <property type="match status" value="1"/>
</dbReference>
<proteinExistence type="inferred from homology"/>
<keyword evidence="2" id="KW-0159">Chromosome partition</keyword>
<dbReference type="Gene3D" id="1.10.10.2830">
    <property type="match status" value="1"/>
</dbReference>
<evidence type="ECO:0000313" key="5">
    <source>
        <dbReference type="Proteomes" id="UP001592531"/>
    </source>
</evidence>